<dbReference type="Gramene" id="PHT94712">
    <property type="protein sequence ID" value="PHT94712"/>
    <property type="gene ID" value="T459_02594"/>
</dbReference>
<evidence type="ECO:0000256" key="1">
    <source>
        <dbReference type="ARBA" id="ARBA00011073"/>
    </source>
</evidence>
<dbReference type="GO" id="GO:0006508">
    <property type="term" value="P:proteolysis"/>
    <property type="evidence" value="ECO:0007669"/>
    <property type="project" value="InterPro"/>
</dbReference>
<name>A0A2G3AKG8_CAPAN</name>
<dbReference type="AlphaFoldDB" id="A0A2G3AKG8"/>
<keyword evidence="4" id="KW-1185">Reference proteome</keyword>
<protein>
    <recommendedName>
        <fullName evidence="5">Peptidase S8/S53 domain-containing protein</fullName>
    </recommendedName>
</protein>
<evidence type="ECO:0000256" key="2">
    <source>
        <dbReference type="ARBA" id="ARBA00022729"/>
    </source>
</evidence>
<dbReference type="Gene3D" id="3.40.50.200">
    <property type="entry name" value="Peptidase S8/S53 domain"/>
    <property type="match status" value="1"/>
</dbReference>
<proteinExistence type="inferred from homology"/>
<evidence type="ECO:0000313" key="3">
    <source>
        <dbReference type="EMBL" id="PHT94712.1"/>
    </source>
</evidence>
<dbReference type="Gene3D" id="3.50.30.30">
    <property type="match status" value="1"/>
</dbReference>
<organism evidence="3 4">
    <name type="scientific">Capsicum annuum</name>
    <name type="common">Capsicum pepper</name>
    <dbReference type="NCBI Taxonomy" id="4072"/>
    <lineage>
        <taxon>Eukaryota</taxon>
        <taxon>Viridiplantae</taxon>
        <taxon>Streptophyta</taxon>
        <taxon>Embryophyta</taxon>
        <taxon>Tracheophyta</taxon>
        <taxon>Spermatophyta</taxon>
        <taxon>Magnoliopsida</taxon>
        <taxon>eudicotyledons</taxon>
        <taxon>Gunneridae</taxon>
        <taxon>Pentapetalae</taxon>
        <taxon>asterids</taxon>
        <taxon>lamiids</taxon>
        <taxon>Solanales</taxon>
        <taxon>Solanaceae</taxon>
        <taxon>Solanoideae</taxon>
        <taxon>Capsiceae</taxon>
        <taxon>Capsicum</taxon>
    </lineage>
</organism>
<dbReference type="SUPFAM" id="SSF52743">
    <property type="entry name" value="Subtilisin-like"/>
    <property type="match status" value="1"/>
</dbReference>
<dbReference type="STRING" id="4072.A0A2G3AKG8"/>
<dbReference type="InterPro" id="IPR045051">
    <property type="entry name" value="SBT"/>
</dbReference>
<reference evidence="3 4" key="1">
    <citation type="journal article" date="2014" name="Nat. Genet.">
        <title>Genome sequence of the hot pepper provides insights into the evolution of pungency in Capsicum species.</title>
        <authorList>
            <person name="Kim S."/>
            <person name="Park M."/>
            <person name="Yeom S.I."/>
            <person name="Kim Y.M."/>
            <person name="Lee J.M."/>
            <person name="Lee H.A."/>
            <person name="Seo E."/>
            <person name="Choi J."/>
            <person name="Cheong K."/>
            <person name="Kim K.T."/>
            <person name="Jung K."/>
            <person name="Lee G.W."/>
            <person name="Oh S.K."/>
            <person name="Bae C."/>
            <person name="Kim S.B."/>
            <person name="Lee H.Y."/>
            <person name="Kim S.Y."/>
            <person name="Kim M.S."/>
            <person name="Kang B.C."/>
            <person name="Jo Y.D."/>
            <person name="Yang H.B."/>
            <person name="Jeong H.J."/>
            <person name="Kang W.H."/>
            <person name="Kwon J.K."/>
            <person name="Shin C."/>
            <person name="Lim J.Y."/>
            <person name="Park J.H."/>
            <person name="Huh J.H."/>
            <person name="Kim J.S."/>
            <person name="Kim B.D."/>
            <person name="Cohen O."/>
            <person name="Paran I."/>
            <person name="Suh M.C."/>
            <person name="Lee S.B."/>
            <person name="Kim Y.K."/>
            <person name="Shin Y."/>
            <person name="Noh S.J."/>
            <person name="Park J."/>
            <person name="Seo Y.S."/>
            <person name="Kwon S.Y."/>
            <person name="Kim H.A."/>
            <person name="Park J.M."/>
            <person name="Kim H.J."/>
            <person name="Choi S.B."/>
            <person name="Bosland P.W."/>
            <person name="Reeves G."/>
            <person name="Jo S.H."/>
            <person name="Lee B.W."/>
            <person name="Cho H.T."/>
            <person name="Choi H.S."/>
            <person name="Lee M.S."/>
            <person name="Yu Y."/>
            <person name="Do Choi Y."/>
            <person name="Park B.S."/>
            <person name="van Deynze A."/>
            <person name="Ashrafi H."/>
            <person name="Hill T."/>
            <person name="Kim W.T."/>
            <person name="Pai H.S."/>
            <person name="Ahn H.K."/>
            <person name="Yeam I."/>
            <person name="Giovannoni J.J."/>
            <person name="Rose J.K."/>
            <person name="Sorensen I."/>
            <person name="Lee S.J."/>
            <person name="Kim R.W."/>
            <person name="Choi I.Y."/>
            <person name="Choi B.S."/>
            <person name="Lim J.S."/>
            <person name="Lee Y.H."/>
            <person name="Choi D."/>
        </authorList>
    </citation>
    <scope>NUCLEOTIDE SEQUENCE [LARGE SCALE GENOMIC DNA]</scope>
    <source>
        <strain evidence="4">cv. CM334</strain>
    </source>
</reference>
<comment type="similarity">
    <text evidence="1">Belongs to the peptidase S8 family.</text>
</comment>
<reference evidence="3 4" key="2">
    <citation type="journal article" date="2017" name="Genome Biol.">
        <title>New reference genome sequences of hot pepper reveal the massive evolution of plant disease-resistance genes by retroduplication.</title>
        <authorList>
            <person name="Kim S."/>
            <person name="Park J."/>
            <person name="Yeom S.I."/>
            <person name="Kim Y.M."/>
            <person name="Seo E."/>
            <person name="Kim K.T."/>
            <person name="Kim M.S."/>
            <person name="Lee J.M."/>
            <person name="Cheong K."/>
            <person name="Shin H.S."/>
            <person name="Kim S.B."/>
            <person name="Han K."/>
            <person name="Lee J."/>
            <person name="Park M."/>
            <person name="Lee H.A."/>
            <person name="Lee H.Y."/>
            <person name="Lee Y."/>
            <person name="Oh S."/>
            <person name="Lee J.H."/>
            <person name="Choi E."/>
            <person name="Choi E."/>
            <person name="Lee S.E."/>
            <person name="Jeon J."/>
            <person name="Kim H."/>
            <person name="Choi G."/>
            <person name="Song H."/>
            <person name="Lee J."/>
            <person name="Lee S.C."/>
            <person name="Kwon J.K."/>
            <person name="Lee H.Y."/>
            <person name="Koo N."/>
            <person name="Hong Y."/>
            <person name="Kim R.W."/>
            <person name="Kang W.H."/>
            <person name="Huh J.H."/>
            <person name="Kang B.C."/>
            <person name="Yang T.J."/>
            <person name="Lee Y.H."/>
            <person name="Bennetzen J.L."/>
            <person name="Choi D."/>
        </authorList>
    </citation>
    <scope>NUCLEOTIDE SEQUENCE [LARGE SCALE GENOMIC DNA]</scope>
    <source>
        <strain evidence="4">cv. CM334</strain>
    </source>
</reference>
<dbReference type="InterPro" id="IPR036852">
    <property type="entry name" value="Peptidase_S8/S53_dom_sf"/>
</dbReference>
<accession>A0A2G3AKG8</accession>
<evidence type="ECO:0008006" key="5">
    <source>
        <dbReference type="Google" id="ProtNLM"/>
    </source>
</evidence>
<evidence type="ECO:0000313" key="4">
    <source>
        <dbReference type="Proteomes" id="UP000222542"/>
    </source>
</evidence>
<gene>
    <name evidence="3" type="ORF">T459_02594</name>
</gene>
<comment type="caution">
    <text evidence="3">The sequence shown here is derived from an EMBL/GenBank/DDBJ whole genome shotgun (WGS) entry which is preliminary data.</text>
</comment>
<dbReference type="PANTHER" id="PTHR10795">
    <property type="entry name" value="PROPROTEIN CONVERTASE SUBTILISIN/KEXIN"/>
    <property type="match status" value="1"/>
</dbReference>
<dbReference type="Proteomes" id="UP000222542">
    <property type="component" value="Unassembled WGS sequence"/>
</dbReference>
<keyword evidence="2" id="KW-0732">Signal</keyword>
<dbReference type="GO" id="GO:0004252">
    <property type="term" value="F:serine-type endopeptidase activity"/>
    <property type="evidence" value="ECO:0007669"/>
    <property type="project" value="InterPro"/>
</dbReference>
<dbReference type="EMBL" id="AYRZ02000001">
    <property type="protein sequence ID" value="PHT94712.1"/>
    <property type="molecule type" value="Genomic_DNA"/>
</dbReference>
<sequence>MMKGVLVSASAGNRVPHIGCLNNGSPWILCVASGHTDPTFAGTLTIGNGIKSRGWSLFPARVIVMDSADLQQNSIQLIRITHHSLHCTAERATSPCWSRNSRG</sequence>